<comment type="similarity">
    <text evidence="2">Belongs to the Rab3-GAP catalytic subunit family.</text>
</comment>
<comment type="subcellular location">
    <subcellularLocation>
        <location evidence="1">Cytoplasm</location>
    </subcellularLocation>
</comment>
<evidence type="ECO:0000313" key="9">
    <source>
        <dbReference type="Proteomes" id="UP000291084"/>
    </source>
</evidence>
<proteinExistence type="inferred from homology"/>
<dbReference type="GO" id="GO:0005737">
    <property type="term" value="C:cytoplasm"/>
    <property type="evidence" value="ECO:0007669"/>
    <property type="project" value="UniProtKB-SubCell"/>
</dbReference>
<keyword evidence="9" id="KW-1185">Reference proteome</keyword>
<dbReference type="PANTHER" id="PTHR21422:SF9">
    <property type="entry name" value="RAB3 GTPASE-ACTIVATING PROTEIN CATALYTIC SUBUNIT"/>
    <property type="match status" value="1"/>
</dbReference>
<evidence type="ECO:0000256" key="5">
    <source>
        <dbReference type="ARBA" id="ARBA00022490"/>
    </source>
</evidence>
<evidence type="ECO:0000313" key="8">
    <source>
        <dbReference type="EMBL" id="BAT81491.1"/>
    </source>
</evidence>
<evidence type="ECO:0000256" key="1">
    <source>
        <dbReference type="ARBA" id="ARBA00004496"/>
    </source>
</evidence>
<feature type="region of interest" description="Disordered" evidence="6">
    <location>
        <begin position="1"/>
        <end position="20"/>
    </location>
</feature>
<dbReference type="GO" id="GO:0005096">
    <property type="term" value="F:GTPase activator activity"/>
    <property type="evidence" value="ECO:0007669"/>
    <property type="project" value="UniProtKB-KW"/>
</dbReference>
<reference evidence="8 9" key="1">
    <citation type="journal article" date="2015" name="Sci. Rep.">
        <title>The power of single molecule real-time sequencing technology in the de novo assembly of a eukaryotic genome.</title>
        <authorList>
            <person name="Sakai H."/>
            <person name="Naito K."/>
            <person name="Ogiso-Tanaka E."/>
            <person name="Takahashi Y."/>
            <person name="Iseki K."/>
            <person name="Muto C."/>
            <person name="Satou K."/>
            <person name="Teruya K."/>
            <person name="Shiroma A."/>
            <person name="Shimoji M."/>
            <person name="Hirano T."/>
            <person name="Itoh T."/>
            <person name="Kaga A."/>
            <person name="Tomooka N."/>
        </authorList>
    </citation>
    <scope>NUCLEOTIDE SEQUENCE [LARGE SCALE GENOMIC DNA]</scope>
    <source>
        <strain evidence="9">cv. Shumari</strain>
    </source>
</reference>
<protein>
    <recommendedName>
        <fullName evidence="3">Rab3 GTPase-activating protein catalytic subunit</fullName>
    </recommendedName>
</protein>
<evidence type="ECO:0000256" key="3">
    <source>
        <dbReference type="ARBA" id="ARBA00015817"/>
    </source>
</evidence>
<dbReference type="PANTHER" id="PTHR21422">
    <property type="entry name" value="RAB3 GTPASE-ACTIVATING PROTEIN CATALYTIC SUBUNIT"/>
    <property type="match status" value="1"/>
</dbReference>
<evidence type="ECO:0000256" key="2">
    <source>
        <dbReference type="ARBA" id="ARBA00008856"/>
    </source>
</evidence>
<gene>
    <name evidence="8" type="primary">Vigan.03G122200</name>
    <name evidence="8" type="ORF">VIGAN_03122200</name>
</gene>
<keyword evidence="4" id="KW-0343">GTPase activation</keyword>
<evidence type="ECO:0000259" key="7">
    <source>
        <dbReference type="Pfam" id="PF13890"/>
    </source>
</evidence>
<dbReference type="Proteomes" id="UP000291084">
    <property type="component" value="Chromosome 3"/>
</dbReference>
<dbReference type="InterPro" id="IPR026147">
    <property type="entry name" value="Rab3GAP1_conserved"/>
</dbReference>
<feature type="domain" description="Rab3GAP catalytic subunit conserved" evidence="7">
    <location>
        <begin position="153"/>
        <end position="282"/>
    </location>
</feature>
<evidence type="ECO:0000256" key="4">
    <source>
        <dbReference type="ARBA" id="ARBA00022468"/>
    </source>
</evidence>
<evidence type="ECO:0000256" key="6">
    <source>
        <dbReference type="SAM" id="MobiDB-lite"/>
    </source>
</evidence>
<keyword evidence="5" id="KW-0963">Cytoplasm</keyword>
<sequence>MENFVSDDTSGSENLHSSMIIPPPTVSDQVLKELFQEGVQVTDSAYGVNKTLGAIKGAPLESLFAQFCLHSLWFGDCNIRAIAVLWIEFVRKVRRCWEESQLIPRMPANGSIDLSTCLINQKLQMLAVCIEKKYKMNEDYQDCIGSEDQIEYMTEEASLMTEDMHEECPQDVEDLSDSLNFSTLVERDTLASDMSTFKAANPNAVFEDFIRWHSPGDWIDDDLEVEMSKDNLSPRGKLSKRMSKNANSWRNIWSRSPALPFSEQKPLLDPNREGEKVLHYLETLQPHQLLEQMLCTAFGAAADTLIQTNYGELKQMETMMQHLYLTLAPALKPLQENCLSADSETIEDLRRLCVVFQHVEKLLTLAASLHRKFLQAPRLAREIFSDFYNFYIPRMGIGLIEEKEFDKKQVVWNEEREVVANMLVQPTANQSWRKVLSMGNLLNGHEPIQREIIFSLHGVNGNHYAIPTATVSQQNVETYRMYICGTSNDLRVALSVVSCD</sequence>
<dbReference type="AlphaFoldDB" id="A0A0S3RLK9"/>
<name>A0A0S3RLK9_PHAAN</name>
<organism evidence="8 9">
    <name type="scientific">Vigna angularis var. angularis</name>
    <dbReference type="NCBI Taxonomy" id="157739"/>
    <lineage>
        <taxon>Eukaryota</taxon>
        <taxon>Viridiplantae</taxon>
        <taxon>Streptophyta</taxon>
        <taxon>Embryophyta</taxon>
        <taxon>Tracheophyta</taxon>
        <taxon>Spermatophyta</taxon>
        <taxon>Magnoliopsida</taxon>
        <taxon>eudicotyledons</taxon>
        <taxon>Gunneridae</taxon>
        <taxon>Pentapetalae</taxon>
        <taxon>rosids</taxon>
        <taxon>fabids</taxon>
        <taxon>Fabales</taxon>
        <taxon>Fabaceae</taxon>
        <taxon>Papilionoideae</taxon>
        <taxon>50 kb inversion clade</taxon>
        <taxon>NPAAA clade</taxon>
        <taxon>indigoferoid/millettioid clade</taxon>
        <taxon>Phaseoleae</taxon>
        <taxon>Vigna</taxon>
    </lineage>
</organism>
<dbReference type="EMBL" id="AP015036">
    <property type="protein sequence ID" value="BAT81491.1"/>
    <property type="molecule type" value="Genomic_DNA"/>
</dbReference>
<feature type="compositionally biased region" description="Polar residues" evidence="6">
    <location>
        <begin position="1"/>
        <end position="17"/>
    </location>
</feature>
<accession>A0A0S3RLK9</accession>
<dbReference type="InterPro" id="IPR045700">
    <property type="entry name" value="Rab3GAP1"/>
</dbReference>
<dbReference type="Pfam" id="PF13890">
    <property type="entry name" value="Rab3-GTPase_cat"/>
    <property type="match status" value="1"/>
</dbReference>